<organism evidence="1 3">
    <name type="scientific">Lignipirellula cremea</name>
    <dbReference type="NCBI Taxonomy" id="2528010"/>
    <lineage>
        <taxon>Bacteria</taxon>
        <taxon>Pseudomonadati</taxon>
        <taxon>Planctomycetota</taxon>
        <taxon>Planctomycetia</taxon>
        <taxon>Pirellulales</taxon>
        <taxon>Pirellulaceae</taxon>
        <taxon>Lignipirellula</taxon>
    </lineage>
</organism>
<proteinExistence type="predicted"/>
<evidence type="ECO:0000313" key="1">
    <source>
        <dbReference type="EMBL" id="QDU94068.1"/>
    </source>
</evidence>
<dbReference type="EMBL" id="CP036433">
    <property type="protein sequence ID" value="QDU94068.1"/>
    <property type="molecule type" value="Genomic_DNA"/>
</dbReference>
<dbReference type="OrthoDB" id="276428at2"/>
<evidence type="ECO:0000313" key="2">
    <source>
        <dbReference type="EMBL" id="QDU96215.1"/>
    </source>
</evidence>
<name>A0A518DQF4_9BACT</name>
<dbReference type="KEGG" id="lcre:Pla8534_18540"/>
<dbReference type="AlphaFoldDB" id="A0A518DQF4"/>
<protein>
    <submittedName>
        <fullName evidence="1">Uncharacterized protein</fullName>
    </submittedName>
</protein>
<accession>A0A518DQF4</accession>
<dbReference type="Proteomes" id="UP000317648">
    <property type="component" value="Chromosome"/>
</dbReference>
<gene>
    <name evidence="1" type="ORF">Pla8534_18540</name>
    <name evidence="2" type="ORF">Pla8534_40340</name>
</gene>
<sequence>MTTTELGNLELAEAAKEAAGNWRRFDCFVWWQESELESPDDWMIHYTHHRDSGLLDQSNAEQIQQALEPFTEGDDPDVVEESHSHFLVGHIDGFSLRVFKSGQITEAFRTFHGLMESLADYPILDEDEYSNREYEATIENIVDAAWRIRDDFDLPHDWEYEVYSWLSNHECGEVESRDDQGGYPSEEALERAFAALGFNWTADE</sequence>
<keyword evidence="3" id="KW-1185">Reference proteome</keyword>
<dbReference type="RefSeq" id="WP_145051836.1">
    <property type="nucleotide sequence ID" value="NZ_CP036433.1"/>
</dbReference>
<reference evidence="1 3" key="1">
    <citation type="submission" date="2019-02" db="EMBL/GenBank/DDBJ databases">
        <title>Deep-cultivation of Planctomycetes and their phenomic and genomic characterization uncovers novel biology.</title>
        <authorList>
            <person name="Wiegand S."/>
            <person name="Jogler M."/>
            <person name="Boedeker C."/>
            <person name="Pinto D."/>
            <person name="Vollmers J."/>
            <person name="Rivas-Marin E."/>
            <person name="Kohn T."/>
            <person name="Peeters S.H."/>
            <person name="Heuer A."/>
            <person name="Rast P."/>
            <person name="Oberbeckmann S."/>
            <person name="Bunk B."/>
            <person name="Jeske O."/>
            <person name="Meyerdierks A."/>
            <person name="Storesund J.E."/>
            <person name="Kallscheuer N."/>
            <person name="Luecker S."/>
            <person name="Lage O.M."/>
            <person name="Pohl T."/>
            <person name="Merkel B.J."/>
            <person name="Hornburger P."/>
            <person name="Mueller R.-W."/>
            <person name="Bruemmer F."/>
            <person name="Labrenz M."/>
            <person name="Spormann A.M."/>
            <person name="Op den Camp H."/>
            <person name="Overmann J."/>
            <person name="Amann R."/>
            <person name="Jetten M.S.M."/>
            <person name="Mascher T."/>
            <person name="Medema M.H."/>
            <person name="Devos D.P."/>
            <person name="Kaster A.-K."/>
            <person name="Ovreas L."/>
            <person name="Rohde M."/>
            <person name="Galperin M.Y."/>
            <person name="Jogler C."/>
        </authorList>
    </citation>
    <scope>NUCLEOTIDE SEQUENCE [LARGE SCALE GENOMIC DNA]</scope>
    <source>
        <strain evidence="1 3">Pla85_3_4</strain>
    </source>
</reference>
<evidence type="ECO:0000313" key="3">
    <source>
        <dbReference type="Proteomes" id="UP000317648"/>
    </source>
</evidence>
<dbReference type="EMBL" id="CP036433">
    <property type="protein sequence ID" value="QDU96215.1"/>
    <property type="molecule type" value="Genomic_DNA"/>
</dbReference>
<dbReference type="KEGG" id="lcre:Pla8534_40340"/>